<protein>
    <submittedName>
        <fullName evidence="2">RING/FYVE/PHD zinc finger superfamily protein</fullName>
    </submittedName>
</protein>
<accession>A0A1D6GZM3</accession>
<sequence>MIWVLFIMQLASHGTQTEETMQFVPHCDHAEVSDSQSTSSQLNLIERSTEHLASCEINPVSVDDDNDNEHIDANEETHLVIQDVPQCRICLDSEGLLFDYQCS</sequence>
<evidence type="ECO:0000313" key="2">
    <source>
        <dbReference type="EMBL" id="AQK68185.1"/>
    </source>
</evidence>
<dbReference type="AlphaFoldDB" id="A0A1D6GZM3"/>
<dbReference type="EMBL" id="CM000781">
    <property type="protein sequence ID" value="AQK68185.1"/>
    <property type="molecule type" value="Genomic_DNA"/>
</dbReference>
<gene>
    <name evidence="2" type="ORF">ZEAMMB73_Zm00001d015152</name>
</gene>
<dbReference type="EMBL" id="CM000781">
    <property type="protein sequence ID" value="AQK68188.1"/>
    <property type="molecule type" value="Genomic_DNA"/>
</dbReference>
<keyword evidence="1" id="KW-0732">Signal</keyword>
<organism evidence="2">
    <name type="scientific">Zea mays</name>
    <name type="common">Maize</name>
    <dbReference type="NCBI Taxonomy" id="4577"/>
    <lineage>
        <taxon>Eukaryota</taxon>
        <taxon>Viridiplantae</taxon>
        <taxon>Streptophyta</taxon>
        <taxon>Embryophyta</taxon>
        <taxon>Tracheophyta</taxon>
        <taxon>Spermatophyta</taxon>
        <taxon>Magnoliopsida</taxon>
        <taxon>Liliopsida</taxon>
        <taxon>Poales</taxon>
        <taxon>Poaceae</taxon>
        <taxon>PACMAD clade</taxon>
        <taxon>Panicoideae</taxon>
        <taxon>Andropogonodae</taxon>
        <taxon>Andropogoneae</taxon>
        <taxon>Tripsacinae</taxon>
        <taxon>Zea</taxon>
    </lineage>
</organism>
<proteinExistence type="predicted"/>
<name>A0A1D6GZM3_MAIZE</name>
<feature type="chain" id="PRO_5010804625" evidence="1">
    <location>
        <begin position="18"/>
        <end position="103"/>
    </location>
</feature>
<reference evidence="2" key="1">
    <citation type="submission" date="2015-12" db="EMBL/GenBank/DDBJ databases">
        <title>Update maize B73 reference genome by single molecule sequencing technologies.</title>
        <authorList>
            <consortium name="Maize Genome Sequencing Project"/>
            <person name="Ware D."/>
        </authorList>
    </citation>
    <scope>NUCLEOTIDE SEQUENCE</scope>
    <source>
        <tissue evidence="2">Seedling</tissue>
    </source>
</reference>
<feature type="signal peptide" evidence="1">
    <location>
        <begin position="1"/>
        <end position="17"/>
    </location>
</feature>
<evidence type="ECO:0000256" key="1">
    <source>
        <dbReference type="SAM" id="SignalP"/>
    </source>
</evidence>